<dbReference type="GO" id="GO:0003964">
    <property type="term" value="F:RNA-directed DNA polymerase activity"/>
    <property type="evidence" value="ECO:0007669"/>
    <property type="project" value="UniProtKB-KW"/>
</dbReference>
<gene>
    <name evidence="1" type="ORF">llap_2960</name>
</gene>
<dbReference type="PANTHER" id="PTHR33332">
    <property type="entry name" value="REVERSE TRANSCRIPTASE DOMAIN-CONTAINING PROTEIN"/>
    <property type="match status" value="1"/>
</dbReference>
<keyword evidence="1" id="KW-0808">Transferase</keyword>
<dbReference type="Proteomes" id="UP000233556">
    <property type="component" value="Unassembled WGS sequence"/>
</dbReference>
<protein>
    <submittedName>
        <fullName evidence="1">Rna-directed dna polymerase from mobile element jockey-like</fullName>
    </submittedName>
</protein>
<reference evidence="2" key="1">
    <citation type="submission" date="2017-11" db="EMBL/GenBank/DDBJ databases">
        <authorList>
            <person name="Lima N.C."/>
            <person name="Parody-Merino A.M."/>
            <person name="Battley P.F."/>
            <person name="Fidler A.E."/>
            <person name="Prosdocimi F."/>
        </authorList>
    </citation>
    <scope>NUCLEOTIDE SEQUENCE [LARGE SCALE GENOMIC DNA]</scope>
</reference>
<keyword evidence="1" id="KW-0548">Nucleotidyltransferase</keyword>
<sequence>MPQQQHQDFIYEIPGSSTEGNMPMLSAIAPQPPVGSMWVSTLTPHLLLFEQMEEKKYVTKSVETENCIWALKTIEEMKGVHRENSVKSFILPRDGGIEYTLSKFMDDIKLSDAVQQDLDRLEEWACANLMKFHSVKCKVLHLSRGNPQYQNRPTDELIESSPTEKDLGIMVD</sequence>
<evidence type="ECO:0000313" key="2">
    <source>
        <dbReference type="Proteomes" id="UP000233556"/>
    </source>
</evidence>
<reference evidence="2" key="2">
    <citation type="submission" date="2017-12" db="EMBL/GenBank/DDBJ databases">
        <title>Genome sequence of the Bar-tailed Godwit (Limosa lapponica baueri).</title>
        <authorList>
            <person name="Lima N.C.B."/>
            <person name="Parody-Merino A.M."/>
            <person name="Battley P.F."/>
            <person name="Fidler A.E."/>
            <person name="Prosdocimi F."/>
        </authorList>
    </citation>
    <scope>NUCLEOTIDE SEQUENCE [LARGE SCALE GENOMIC DNA]</scope>
</reference>
<organism evidence="1 2">
    <name type="scientific">Limosa lapponica baueri</name>
    <dbReference type="NCBI Taxonomy" id="1758121"/>
    <lineage>
        <taxon>Eukaryota</taxon>
        <taxon>Metazoa</taxon>
        <taxon>Chordata</taxon>
        <taxon>Craniata</taxon>
        <taxon>Vertebrata</taxon>
        <taxon>Euteleostomi</taxon>
        <taxon>Archelosauria</taxon>
        <taxon>Archosauria</taxon>
        <taxon>Dinosauria</taxon>
        <taxon>Saurischia</taxon>
        <taxon>Theropoda</taxon>
        <taxon>Coelurosauria</taxon>
        <taxon>Aves</taxon>
        <taxon>Neognathae</taxon>
        <taxon>Neoaves</taxon>
        <taxon>Charadriiformes</taxon>
        <taxon>Scolopacidae</taxon>
        <taxon>Limosa</taxon>
    </lineage>
</organism>
<dbReference type="EMBL" id="KZ505700">
    <property type="protein sequence ID" value="PKU46712.1"/>
    <property type="molecule type" value="Genomic_DNA"/>
</dbReference>
<keyword evidence="1" id="KW-0695">RNA-directed DNA polymerase</keyword>
<name>A0A2I0UKZ1_LIMLA</name>
<dbReference type="OrthoDB" id="416454at2759"/>
<dbReference type="AlphaFoldDB" id="A0A2I0UKZ1"/>
<keyword evidence="2" id="KW-1185">Reference proteome</keyword>
<proteinExistence type="predicted"/>
<evidence type="ECO:0000313" key="1">
    <source>
        <dbReference type="EMBL" id="PKU46712.1"/>
    </source>
</evidence>
<accession>A0A2I0UKZ1</accession>